<evidence type="ECO:0000256" key="4">
    <source>
        <dbReference type="ARBA" id="ARBA00066616"/>
    </source>
</evidence>
<feature type="domain" description="AMP-dependent synthetase/ligase" evidence="6">
    <location>
        <begin position="10"/>
        <end position="377"/>
    </location>
</feature>
<evidence type="ECO:0000256" key="5">
    <source>
        <dbReference type="ARBA" id="ARBA00067668"/>
    </source>
</evidence>
<comment type="similarity">
    <text evidence="1">Belongs to the ATP-dependent AMP-binding enzyme family.</text>
</comment>
<proteinExistence type="inferred from homology"/>
<dbReference type="Pfam" id="PF13193">
    <property type="entry name" value="AMP-binding_C"/>
    <property type="match status" value="1"/>
</dbReference>
<accession>A0A323UG50</accession>
<dbReference type="Proteomes" id="UP000248134">
    <property type="component" value="Unassembled WGS sequence"/>
</dbReference>
<dbReference type="GO" id="GO:0016878">
    <property type="term" value="F:acid-thiol ligase activity"/>
    <property type="evidence" value="ECO:0007669"/>
    <property type="project" value="UniProtKB-ARBA"/>
</dbReference>
<dbReference type="InterPro" id="IPR050237">
    <property type="entry name" value="ATP-dep_AMP-bd_enzyme"/>
</dbReference>
<organism evidence="8 9">
    <name type="scientific">Rhodopseudomonas palustris</name>
    <dbReference type="NCBI Taxonomy" id="1076"/>
    <lineage>
        <taxon>Bacteria</taxon>
        <taxon>Pseudomonadati</taxon>
        <taxon>Pseudomonadota</taxon>
        <taxon>Alphaproteobacteria</taxon>
        <taxon>Hyphomicrobiales</taxon>
        <taxon>Nitrobacteraceae</taxon>
        <taxon>Rhodopseudomonas</taxon>
    </lineage>
</organism>
<dbReference type="AlphaFoldDB" id="A0A323UG50"/>
<dbReference type="InterPro" id="IPR020845">
    <property type="entry name" value="AMP-binding_CS"/>
</dbReference>
<gene>
    <name evidence="8" type="ORF">DNX69_11720</name>
</gene>
<dbReference type="InterPro" id="IPR045851">
    <property type="entry name" value="AMP-bd_C_sf"/>
</dbReference>
<dbReference type="SUPFAM" id="SSF56801">
    <property type="entry name" value="Acetyl-CoA synthetase-like"/>
    <property type="match status" value="1"/>
</dbReference>
<dbReference type="Gene3D" id="3.30.300.30">
    <property type="match status" value="1"/>
</dbReference>
<protein>
    <recommendedName>
        <fullName evidence="5">3-methylmercaptopropionyl-CoA ligase</fullName>
        <ecNumber evidence="4">6.2.1.44</ecNumber>
    </recommendedName>
</protein>
<dbReference type="RefSeq" id="WP_110786173.1">
    <property type="nucleotide sequence ID" value="NZ_QKQS01000016.1"/>
</dbReference>
<comment type="catalytic activity">
    <reaction evidence="3">
        <text>3-(methylsulfanyl)propanoate + ATP + CoA = 3-(methylsulfanyl)propanoyl-CoA + AMP + diphosphate</text>
        <dbReference type="Rhea" id="RHEA:43052"/>
        <dbReference type="ChEBI" id="CHEBI:30616"/>
        <dbReference type="ChEBI" id="CHEBI:33019"/>
        <dbReference type="ChEBI" id="CHEBI:49016"/>
        <dbReference type="ChEBI" id="CHEBI:57287"/>
        <dbReference type="ChEBI" id="CHEBI:82815"/>
        <dbReference type="ChEBI" id="CHEBI:456215"/>
        <dbReference type="EC" id="6.2.1.44"/>
    </reaction>
    <physiologicalReaction direction="left-to-right" evidence="3">
        <dbReference type="Rhea" id="RHEA:43053"/>
    </physiologicalReaction>
</comment>
<comment type="caution">
    <text evidence="8">The sequence shown here is derived from an EMBL/GenBank/DDBJ whole genome shotgun (WGS) entry which is preliminary data.</text>
</comment>
<feature type="domain" description="AMP-binding enzyme C-terminal" evidence="7">
    <location>
        <begin position="427"/>
        <end position="502"/>
    </location>
</feature>
<evidence type="ECO:0000259" key="6">
    <source>
        <dbReference type="Pfam" id="PF00501"/>
    </source>
</evidence>
<dbReference type="EMBL" id="QKQS01000016">
    <property type="protein sequence ID" value="PZA11775.1"/>
    <property type="molecule type" value="Genomic_DNA"/>
</dbReference>
<reference evidence="8 9" key="1">
    <citation type="submission" date="2018-06" db="EMBL/GenBank/DDBJ databases">
        <title>Draft Whole-Genome Sequence of the purple photosynthetic bacterium Rhodospeudomonas palustris XCP.</title>
        <authorList>
            <person name="Rayyan A."/>
            <person name="Meyer T.E."/>
            <person name="Kyndt J.A."/>
        </authorList>
    </citation>
    <scope>NUCLEOTIDE SEQUENCE [LARGE SCALE GENOMIC DNA]</scope>
    <source>
        <strain evidence="8 9">XCP</strain>
    </source>
</reference>
<dbReference type="OrthoDB" id="9803968at2"/>
<dbReference type="Pfam" id="PF00501">
    <property type="entry name" value="AMP-binding"/>
    <property type="match status" value="1"/>
</dbReference>
<dbReference type="CDD" id="cd17631">
    <property type="entry name" value="FACL_FadD13-like"/>
    <property type="match status" value="1"/>
</dbReference>
<sequence length="521" mass="56773">MKLSLTDGLHRQLRSAPDAVATTFGDRCRTWRQLADRTARLAAVLQQIGMAPGDRVAMLALNSDRYLEYMLGVWWGGGALNPANTRWSAAEVAFSLDDCDTEILLVDDHFLSWCDHLRAVSRSLKTIVYFGDGVAPDGVLHAEQLMRAADPVEDTRRGGEDLAGVFYTGGTTGFPKGVMLSHNALLGNAICNLLDVAYGSDEVVLAVAPIFHQAGMCILIRALVRGCRTVYVEAFEPAQVLGAIATERATFTLLVPTMLQRLIEHPGFGELDLSSLRKIVYGASPINEELLGRLLKALPQVDFYQGYGMTETGGPYTILPPHCHRSDDAADKARLRSAGRPAWGIEMQIQDLDGTETQVGTVGEIVARGIGVMTGYWNREKETSDAFRNGWLRSGDMGYVDPEGFLFIVDRLKDMIVSGGENVYSAEVENALARHPAIVSCAVIGIPSARWGEQVHAVVVLRAGAEATSAELRDHCRQYIAGYKCPVSVEFRDALPVSAAGKLLKHELRGPYWAGRERAVG</sequence>
<evidence type="ECO:0000256" key="1">
    <source>
        <dbReference type="ARBA" id="ARBA00006432"/>
    </source>
</evidence>
<dbReference type="EC" id="6.2.1.44" evidence="4"/>
<dbReference type="FunFam" id="3.30.300.30:FF:000008">
    <property type="entry name" value="2,3-dihydroxybenzoate-AMP ligase"/>
    <property type="match status" value="1"/>
</dbReference>
<dbReference type="Gene3D" id="3.40.50.12780">
    <property type="entry name" value="N-terminal domain of ligase-like"/>
    <property type="match status" value="1"/>
</dbReference>
<evidence type="ECO:0000313" key="9">
    <source>
        <dbReference type="Proteomes" id="UP000248134"/>
    </source>
</evidence>
<evidence type="ECO:0000313" key="8">
    <source>
        <dbReference type="EMBL" id="PZA11775.1"/>
    </source>
</evidence>
<name>A0A323UG50_RHOPL</name>
<dbReference type="InterPro" id="IPR042099">
    <property type="entry name" value="ANL_N_sf"/>
</dbReference>
<dbReference type="PROSITE" id="PS00455">
    <property type="entry name" value="AMP_BINDING"/>
    <property type="match status" value="1"/>
</dbReference>
<dbReference type="PANTHER" id="PTHR43767">
    <property type="entry name" value="LONG-CHAIN-FATTY-ACID--COA LIGASE"/>
    <property type="match status" value="1"/>
</dbReference>
<evidence type="ECO:0000259" key="7">
    <source>
        <dbReference type="Pfam" id="PF13193"/>
    </source>
</evidence>
<evidence type="ECO:0000256" key="2">
    <source>
        <dbReference type="ARBA" id="ARBA00022598"/>
    </source>
</evidence>
<evidence type="ECO:0000256" key="3">
    <source>
        <dbReference type="ARBA" id="ARBA00051915"/>
    </source>
</evidence>
<dbReference type="InterPro" id="IPR025110">
    <property type="entry name" value="AMP-bd_C"/>
</dbReference>
<dbReference type="PANTHER" id="PTHR43767:SF1">
    <property type="entry name" value="NONRIBOSOMAL PEPTIDE SYNTHASE PES1 (EUROFUNG)-RELATED"/>
    <property type="match status" value="1"/>
</dbReference>
<dbReference type="InterPro" id="IPR000873">
    <property type="entry name" value="AMP-dep_synth/lig_dom"/>
</dbReference>
<keyword evidence="2 8" id="KW-0436">Ligase</keyword>
<dbReference type="NCBIfam" id="NF004837">
    <property type="entry name" value="PRK06187.1"/>
    <property type="match status" value="1"/>
</dbReference>